<organism evidence="10 11">
    <name type="scientific">Bacteroides graminisolvens DSM 19988 = JCM 15093</name>
    <dbReference type="NCBI Taxonomy" id="1121097"/>
    <lineage>
        <taxon>Bacteria</taxon>
        <taxon>Pseudomonadati</taxon>
        <taxon>Bacteroidota</taxon>
        <taxon>Bacteroidia</taxon>
        <taxon>Bacteroidales</taxon>
        <taxon>Bacteroidaceae</taxon>
        <taxon>Bacteroides</taxon>
    </lineage>
</organism>
<dbReference type="GO" id="GO:0004563">
    <property type="term" value="F:beta-N-acetylhexosaminidase activity"/>
    <property type="evidence" value="ECO:0007669"/>
    <property type="project" value="UniProtKB-EC"/>
</dbReference>
<dbReference type="Proteomes" id="UP000027601">
    <property type="component" value="Unassembled WGS sequence"/>
</dbReference>
<keyword evidence="4" id="KW-0378">Hydrolase</keyword>
<dbReference type="Gene3D" id="3.30.379.10">
    <property type="entry name" value="Chitobiase/beta-hexosaminidase domain 2-like"/>
    <property type="match status" value="1"/>
</dbReference>
<accession>A0A069CX26</accession>
<evidence type="ECO:0000256" key="3">
    <source>
        <dbReference type="ARBA" id="ARBA00012663"/>
    </source>
</evidence>
<dbReference type="EMBL" id="BAJS01000001">
    <property type="protein sequence ID" value="GAK35108.1"/>
    <property type="molecule type" value="Genomic_DNA"/>
</dbReference>
<protein>
    <recommendedName>
        <fullName evidence="3">beta-N-acetylhexosaminidase</fullName>
        <ecNumber evidence="3">3.2.1.52</ecNumber>
    </recommendedName>
</protein>
<dbReference type="PANTHER" id="PTHR22600">
    <property type="entry name" value="BETA-HEXOSAMINIDASE"/>
    <property type="match status" value="1"/>
</dbReference>
<dbReference type="InterPro" id="IPR015883">
    <property type="entry name" value="Glyco_hydro_20_cat"/>
</dbReference>
<dbReference type="SUPFAM" id="SSF55545">
    <property type="entry name" value="beta-N-acetylhexosaminidase-like domain"/>
    <property type="match status" value="1"/>
</dbReference>
<evidence type="ECO:0000256" key="6">
    <source>
        <dbReference type="PIRSR" id="PIRSR625705-1"/>
    </source>
</evidence>
<feature type="chain" id="PRO_5001659725" description="beta-N-acetylhexosaminidase" evidence="7">
    <location>
        <begin position="20"/>
        <end position="542"/>
    </location>
</feature>
<dbReference type="SUPFAM" id="SSF51445">
    <property type="entry name" value="(Trans)glycosidases"/>
    <property type="match status" value="1"/>
</dbReference>
<evidence type="ECO:0000256" key="4">
    <source>
        <dbReference type="ARBA" id="ARBA00022801"/>
    </source>
</evidence>
<dbReference type="eggNOG" id="COG3525">
    <property type="taxonomic scope" value="Bacteria"/>
</dbReference>
<proteinExistence type="inferred from homology"/>
<dbReference type="CDD" id="cd06563">
    <property type="entry name" value="GH20_chitobiase-like"/>
    <property type="match status" value="1"/>
</dbReference>
<dbReference type="InterPro" id="IPR025705">
    <property type="entry name" value="Beta_hexosaminidase_sua/sub"/>
</dbReference>
<comment type="caution">
    <text evidence="10">The sequence shown here is derived from an EMBL/GenBank/DDBJ whole genome shotgun (WGS) entry which is preliminary data.</text>
</comment>
<feature type="domain" description="Glycoside hydrolase family 20 catalytic" evidence="8">
    <location>
        <begin position="157"/>
        <end position="501"/>
    </location>
</feature>
<dbReference type="PANTHER" id="PTHR22600:SF57">
    <property type="entry name" value="BETA-N-ACETYLHEXOSAMINIDASE"/>
    <property type="match status" value="1"/>
</dbReference>
<evidence type="ECO:0000256" key="7">
    <source>
        <dbReference type="SAM" id="SignalP"/>
    </source>
</evidence>
<evidence type="ECO:0000259" key="8">
    <source>
        <dbReference type="Pfam" id="PF00728"/>
    </source>
</evidence>
<comment type="catalytic activity">
    <reaction evidence="1">
        <text>Hydrolysis of terminal non-reducing N-acetyl-D-hexosamine residues in N-acetyl-beta-D-hexosaminides.</text>
        <dbReference type="EC" id="3.2.1.52"/>
    </reaction>
</comment>
<dbReference type="InterPro" id="IPR015882">
    <property type="entry name" value="HEX_bac_N"/>
</dbReference>
<comment type="similarity">
    <text evidence="2">Belongs to the glycosyl hydrolase 20 family.</text>
</comment>
<evidence type="ECO:0000259" key="9">
    <source>
        <dbReference type="Pfam" id="PF02838"/>
    </source>
</evidence>
<dbReference type="OrthoDB" id="1090159at2"/>
<dbReference type="STRING" id="1121097.GCA_000428125_00365"/>
<feature type="domain" description="Beta-hexosaminidase bacterial type N-terminal" evidence="9">
    <location>
        <begin position="26"/>
        <end position="153"/>
    </location>
</feature>
<dbReference type="GO" id="GO:0005975">
    <property type="term" value="P:carbohydrate metabolic process"/>
    <property type="evidence" value="ECO:0007669"/>
    <property type="project" value="InterPro"/>
</dbReference>
<keyword evidence="7" id="KW-0732">Signal</keyword>
<evidence type="ECO:0000313" key="10">
    <source>
        <dbReference type="EMBL" id="GAK35108.1"/>
    </source>
</evidence>
<sequence length="542" mass="62055">MLRKLLIMISFVCNIGLSAQVLSNVHIIPQPREMSVAHGTFRVTRETFVVTGQKELLSVADYFCKYTTDLLGLSLSARKVKSKEIDSIRKAIVLQNLNNGRVSGGYQLEVTNEGIVIKGNDAAGVFYGVQTLIQLLPVKAGVLADIPLVTIHDEPRFAYRGMHLDVVRHFFPIAYIKRYIDYMALHKMNYFHWHLTDDQGWRIEMKSYPKLTQIGAYRKGEIEGIYPGLYKELPYGGFYTQEEIKEVIAYAAERFITIIPEIDIPGHCMSVLAAYPEFGTVNDASKECALTWGIYNKFNNVLAPKSEVFSFLKGVFSELCSLFPSPYIHVGGDECAVRWWKESDETQSFMRAHRLKNEKELHRYFIHYVQEVVNAKGKTLVGWDEILEGGVSADCVVMNWRKSAQAVKALKNGHQVIVTPSAYTYLNIKESRRQKELGFPGFLPLEKVYDLPILPDSLSDEQKSRVLGGQGCMWTEYVSTPAELEFALFPRMSALAERLWSFDKDWVRFTQKLQTQFDRYDLWGANYSEAVFRMLDLEHSYR</sequence>
<dbReference type="GO" id="GO:0016020">
    <property type="term" value="C:membrane"/>
    <property type="evidence" value="ECO:0007669"/>
    <property type="project" value="TreeGrafter"/>
</dbReference>
<dbReference type="GO" id="GO:0030203">
    <property type="term" value="P:glycosaminoglycan metabolic process"/>
    <property type="evidence" value="ECO:0007669"/>
    <property type="project" value="TreeGrafter"/>
</dbReference>
<name>A0A069CX26_9BACE</name>
<dbReference type="Gene3D" id="3.20.20.80">
    <property type="entry name" value="Glycosidases"/>
    <property type="match status" value="1"/>
</dbReference>
<evidence type="ECO:0000313" key="11">
    <source>
        <dbReference type="Proteomes" id="UP000027601"/>
    </source>
</evidence>
<feature type="active site" description="Proton donor" evidence="6">
    <location>
        <position position="334"/>
    </location>
</feature>
<dbReference type="InterPro" id="IPR017853">
    <property type="entry name" value="GH"/>
</dbReference>
<evidence type="ECO:0000256" key="2">
    <source>
        <dbReference type="ARBA" id="ARBA00006285"/>
    </source>
</evidence>
<keyword evidence="11" id="KW-1185">Reference proteome</keyword>
<feature type="signal peptide" evidence="7">
    <location>
        <begin position="1"/>
        <end position="19"/>
    </location>
</feature>
<gene>
    <name evidence="10" type="ORF">JCM15093_184</name>
</gene>
<dbReference type="EC" id="3.2.1.52" evidence="3"/>
<dbReference type="Pfam" id="PF00728">
    <property type="entry name" value="Glyco_hydro_20"/>
    <property type="match status" value="1"/>
</dbReference>
<evidence type="ECO:0000256" key="1">
    <source>
        <dbReference type="ARBA" id="ARBA00001231"/>
    </source>
</evidence>
<dbReference type="InterPro" id="IPR029018">
    <property type="entry name" value="Hex-like_dom2"/>
</dbReference>
<dbReference type="AlphaFoldDB" id="A0A069CX26"/>
<reference evidence="10 11" key="1">
    <citation type="journal article" date="2015" name="Microbes Environ.">
        <title>Distribution and evolution of nitrogen fixation genes in the phylum bacteroidetes.</title>
        <authorList>
            <person name="Inoue J."/>
            <person name="Oshima K."/>
            <person name="Suda W."/>
            <person name="Sakamoto M."/>
            <person name="Iino T."/>
            <person name="Noda S."/>
            <person name="Hongoh Y."/>
            <person name="Hattori M."/>
            <person name="Ohkuma M."/>
        </authorList>
    </citation>
    <scope>NUCLEOTIDE SEQUENCE [LARGE SCALE GENOMIC DNA]</scope>
    <source>
        <strain evidence="10 11">JCM 15093</strain>
    </source>
</reference>
<keyword evidence="5" id="KW-0326">Glycosidase</keyword>
<dbReference type="PIRSF" id="PIRSF001093">
    <property type="entry name" value="B-hxosamndse_ab_euk"/>
    <property type="match status" value="1"/>
</dbReference>
<dbReference type="PRINTS" id="PR00738">
    <property type="entry name" value="GLHYDRLASE20"/>
</dbReference>
<evidence type="ECO:0000256" key="5">
    <source>
        <dbReference type="ARBA" id="ARBA00023295"/>
    </source>
</evidence>
<dbReference type="Pfam" id="PF02838">
    <property type="entry name" value="Glyco_hydro_20b"/>
    <property type="match status" value="1"/>
</dbReference>